<reference evidence="3" key="1">
    <citation type="submission" date="2015-11" db="EMBL/GenBank/DDBJ databases">
        <title>Complete genome sequence of a polyethylene-glycol degrader Sphingopyxis macrogoltabida 203N (NBRC 111659).</title>
        <authorList>
            <person name="Yoshiyuki O."/>
            <person name="Shouta N."/>
            <person name="Nagata Y."/>
            <person name="Numata M."/>
            <person name="Tsuchikane K."/>
            <person name="Hosoyama A."/>
            <person name="Yamazoe A."/>
            <person name="Tsuda M."/>
            <person name="Fujita N."/>
            <person name="Kawai F."/>
        </authorList>
    </citation>
    <scope>NUCLEOTIDE SEQUENCE [LARGE SCALE GENOMIC DNA]</scope>
    <source>
        <strain evidence="3">203N</strain>
        <plasmid evidence="3">unnamed1</plasmid>
    </source>
</reference>
<dbReference type="Proteomes" id="UP000076088">
    <property type="component" value="Plasmid unnamed1"/>
</dbReference>
<dbReference type="Pfam" id="PF00561">
    <property type="entry name" value="Abhydrolase_1"/>
    <property type="match status" value="1"/>
</dbReference>
<dbReference type="InterPro" id="IPR029058">
    <property type="entry name" value="AB_hydrolase_fold"/>
</dbReference>
<keyword evidence="3" id="KW-1185">Reference proteome</keyword>
<dbReference type="PANTHER" id="PTHR46438">
    <property type="entry name" value="ALPHA/BETA-HYDROLASES SUPERFAMILY PROTEIN"/>
    <property type="match status" value="1"/>
</dbReference>
<accession>A0AAC9AZE6</accession>
<dbReference type="Gene3D" id="3.40.50.1820">
    <property type="entry name" value="alpha/beta hydrolase"/>
    <property type="match status" value="1"/>
</dbReference>
<dbReference type="GO" id="GO:0016787">
    <property type="term" value="F:hydrolase activity"/>
    <property type="evidence" value="ECO:0007669"/>
    <property type="project" value="UniProtKB-KW"/>
</dbReference>
<evidence type="ECO:0000259" key="1">
    <source>
        <dbReference type="Pfam" id="PF00561"/>
    </source>
</evidence>
<dbReference type="KEGG" id="smaz:LH19_27440"/>
<feature type="domain" description="AB hydrolase-1" evidence="1">
    <location>
        <begin position="28"/>
        <end position="261"/>
    </location>
</feature>
<proteinExistence type="predicted"/>
<evidence type="ECO:0000313" key="2">
    <source>
        <dbReference type="EMBL" id="AMU92772.1"/>
    </source>
</evidence>
<reference evidence="2 3" key="2">
    <citation type="journal article" date="2016" name="Genome Announc.">
        <title>Complete Genome Sequence of Sphingopyxis macrogoltabida Strain 203N (NBRC 111659), a Polyethylene Glycol Degrader.</title>
        <authorList>
            <person name="Ohtsubo Y."/>
            <person name="Nonoyama S."/>
            <person name="Nagata Y."/>
            <person name="Numata M."/>
            <person name="Tsuchikane K."/>
            <person name="Hosoyama A."/>
            <person name="Yamazoe A."/>
            <person name="Tsuda M."/>
            <person name="Fujita N."/>
            <person name="Kawai F."/>
        </authorList>
    </citation>
    <scope>NUCLEOTIDE SEQUENCE [LARGE SCALE GENOMIC DNA]</scope>
    <source>
        <strain evidence="2 3">203N</strain>
    </source>
</reference>
<dbReference type="EMBL" id="CP013345">
    <property type="protein sequence ID" value="AMU92772.1"/>
    <property type="molecule type" value="Genomic_DNA"/>
</dbReference>
<organism evidence="2 3">
    <name type="scientific">Sphingopyxis macrogoltabida</name>
    <name type="common">Sphingomonas macrogoltabidus</name>
    <dbReference type="NCBI Taxonomy" id="33050"/>
    <lineage>
        <taxon>Bacteria</taxon>
        <taxon>Pseudomonadati</taxon>
        <taxon>Pseudomonadota</taxon>
        <taxon>Alphaproteobacteria</taxon>
        <taxon>Sphingomonadales</taxon>
        <taxon>Sphingomonadaceae</taxon>
        <taxon>Sphingopyxis</taxon>
    </lineage>
</organism>
<sequence length="276" mass="30286">MTNPEIGQSIVANGIRTNYIEAGDASLPALVLIHGSGPGVTAFANWNGVIPALSEHFHVLAPDMVGFGYTEVPDDVSDFTLDFWVDHIVGFLDALGIERASFIGNSYGGALSLAVAARHPDRVRRFALMGAAGLRFEMSKGLLDVWGYEPSEANMRKLMETFAYNAGLVTDAIVLSRHNASIRPGSHEAFSRLFPEPRQAKLDRLATPEEDIRNIQAPALIIHGREDVIVPVDVAYRFSALLPHSELHVFGECGHWTQIEKKDRFVEVVLPFLKAV</sequence>
<gene>
    <name evidence="2" type="ORF">ATM17_31430</name>
</gene>
<dbReference type="InterPro" id="IPR000073">
    <property type="entry name" value="AB_hydrolase_1"/>
</dbReference>
<dbReference type="PRINTS" id="PR00111">
    <property type="entry name" value="ABHYDROLASE"/>
</dbReference>
<name>A0AAC9AZE6_SPHMC</name>
<evidence type="ECO:0000313" key="3">
    <source>
        <dbReference type="Proteomes" id="UP000076088"/>
    </source>
</evidence>
<dbReference type="AlphaFoldDB" id="A0AAC9AZE6"/>
<dbReference type="PRINTS" id="PR00412">
    <property type="entry name" value="EPOXHYDRLASE"/>
</dbReference>
<dbReference type="InterPro" id="IPR000639">
    <property type="entry name" value="Epox_hydrolase-like"/>
</dbReference>
<dbReference type="SUPFAM" id="SSF53474">
    <property type="entry name" value="alpha/beta-Hydrolases"/>
    <property type="match status" value="1"/>
</dbReference>
<dbReference type="RefSeq" id="WP_054735138.1">
    <property type="nucleotide sequence ID" value="NZ_CP009430.1"/>
</dbReference>
<dbReference type="PANTHER" id="PTHR46438:SF11">
    <property type="entry name" value="LIPASE-RELATED"/>
    <property type="match status" value="1"/>
</dbReference>
<geneLocation type="plasmid" evidence="2 3">
    <name>unnamed1</name>
</geneLocation>
<keyword evidence="2" id="KW-0614">Plasmid</keyword>
<keyword evidence="2" id="KW-0378">Hydrolase</keyword>
<protein>
    <submittedName>
        <fullName evidence="2">2-hydroxy-6-oxo-2,4-heptadienoate hydrolase</fullName>
    </submittedName>
</protein>